<feature type="transmembrane region" description="Helical" evidence="6">
    <location>
        <begin position="52"/>
        <end position="71"/>
    </location>
</feature>
<keyword evidence="8" id="KW-1185">Reference proteome</keyword>
<evidence type="ECO:0000256" key="1">
    <source>
        <dbReference type="ARBA" id="ARBA00004651"/>
    </source>
</evidence>
<dbReference type="Pfam" id="PF03626">
    <property type="entry name" value="COX4_pro"/>
    <property type="match status" value="1"/>
</dbReference>
<sequence length="114" mass="12853">MAHDHDHDDHNSPEYFAKQSKLIWIVGAILFLATGFTVVISRVDLGSHELNITVGILVAVLKASLVALIFMHLKSERGLVYKVLLFTFVFVLGLFFLTWMGFAYPLVSKEIVNF</sequence>
<proteinExistence type="predicted"/>
<evidence type="ECO:0008006" key="9">
    <source>
        <dbReference type="Google" id="ProtNLM"/>
    </source>
</evidence>
<reference evidence="7 8" key="1">
    <citation type="submission" date="2019-05" db="EMBL/GenBank/DDBJ databases">
        <title>Verrucobacter flavum gen. nov., sp. nov. a new member of the family Verrucomicrobiaceae.</title>
        <authorList>
            <person name="Szuroczki S."/>
            <person name="Abbaszade G."/>
            <person name="Szabo A."/>
            <person name="Felfoldi T."/>
            <person name="Schumann P."/>
            <person name="Boka K."/>
            <person name="Keki Z."/>
            <person name="Toumi M."/>
            <person name="Toth E."/>
        </authorList>
    </citation>
    <scope>NUCLEOTIDE SEQUENCE [LARGE SCALE GENOMIC DNA]</scope>
    <source>
        <strain evidence="7 8">MG-N-17</strain>
    </source>
</reference>
<evidence type="ECO:0000256" key="3">
    <source>
        <dbReference type="ARBA" id="ARBA00022692"/>
    </source>
</evidence>
<protein>
    <recommendedName>
        <fullName evidence="9">Caa(3)-type oxidase subunit IV</fullName>
    </recommendedName>
</protein>
<comment type="caution">
    <text evidence="7">The sequence shown here is derived from an EMBL/GenBank/DDBJ whole genome shotgun (WGS) entry which is preliminary data.</text>
</comment>
<accession>A0A5R8KD60</accession>
<dbReference type="OrthoDB" id="196749at2"/>
<name>A0A5R8KD60_9BACT</name>
<comment type="subcellular location">
    <subcellularLocation>
        <location evidence="1">Cell membrane</location>
        <topology evidence="1">Multi-pass membrane protein</topology>
    </subcellularLocation>
</comment>
<evidence type="ECO:0000256" key="6">
    <source>
        <dbReference type="SAM" id="Phobius"/>
    </source>
</evidence>
<dbReference type="GO" id="GO:0005886">
    <property type="term" value="C:plasma membrane"/>
    <property type="evidence" value="ECO:0007669"/>
    <property type="project" value="UniProtKB-SubCell"/>
</dbReference>
<keyword evidence="3 6" id="KW-0812">Transmembrane</keyword>
<gene>
    <name evidence="7" type="ORF">FEM03_13625</name>
</gene>
<keyword evidence="2" id="KW-1003">Cell membrane</keyword>
<evidence type="ECO:0000256" key="4">
    <source>
        <dbReference type="ARBA" id="ARBA00022989"/>
    </source>
</evidence>
<dbReference type="InterPro" id="IPR005171">
    <property type="entry name" value="Cyt_c_oxidase_su4_prok"/>
</dbReference>
<keyword evidence="4 6" id="KW-1133">Transmembrane helix</keyword>
<dbReference type="EMBL" id="VAUV01000009">
    <property type="protein sequence ID" value="TLD70223.1"/>
    <property type="molecule type" value="Genomic_DNA"/>
</dbReference>
<feature type="transmembrane region" description="Helical" evidence="6">
    <location>
        <begin position="83"/>
        <end position="107"/>
    </location>
</feature>
<dbReference type="AlphaFoldDB" id="A0A5R8KD60"/>
<dbReference type="RefSeq" id="WP_138086822.1">
    <property type="nucleotide sequence ID" value="NZ_VAUV01000009.1"/>
</dbReference>
<keyword evidence="5 6" id="KW-0472">Membrane</keyword>
<evidence type="ECO:0000256" key="2">
    <source>
        <dbReference type="ARBA" id="ARBA00022475"/>
    </source>
</evidence>
<dbReference type="InterPro" id="IPR011743">
    <property type="entry name" value="Caa3_sub_IV"/>
</dbReference>
<feature type="transmembrane region" description="Helical" evidence="6">
    <location>
        <begin position="22"/>
        <end position="40"/>
    </location>
</feature>
<organism evidence="7 8">
    <name type="scientific">Phragmitibacter flavus</name>
    <dbReference type="NCBI Taxonomy" id="2576071"/>
    <lineage>
        <taxon>Bacteria</taxon>
        <taxon>Pseudomonadati</taxon>
        <taxon>Verrucomicrobiota</taxon>
        <taxon>Verrucomicrobiia</taxon>
        <taxon>Verrucomicrobiales</taxon>
        <taxon>Verrucomicrobiaceae</taxon>
        <taxon>Phragmitibacter</taxon>
    </lineage>
</organism>
<dbReference type="NCBIfam" id="TIGR02229">
    <property type="entry name" value="caa3_sub_IV"/>
    <property type="match status" value="1"/>
</dbReference>
<evidence type="ECO:0000313" key="7">
    <source>
        <dbReference type="EMBL" id="TLD70223.1"/>
    </source>
</evidence>
<evidence type="ECO:0000313" key="8">
    <source>
        <dbReference type="Proteomes" id="UP000306196"/>
    </source>
</evidence>
<evidence type="ECO:0000256" key="5">
    <source>
        <dbReference type="ARBA" id="ARBA00023136"/>
    </source>
</evidence>
<dbReference type="Proteomes" id="UP000306196">
    <property type="component" value="Unassembled WGS sequence"/>
</dbReference>